<keyword evidence="5" id="KW-1185">Reference proteome</keyword>
<keyword evidence="1" id="KW-0547">Nucleotide-binding</keyword>
<feature type="domain" description="Orc1-like AAA ATPase" evidence="3">
    <location>
        <begin position="6"/>
        <end position="162"/>
    </location>
</feature>
<gene>
    <name evidence="4" type="ORF">Asi02nite_51320</name>
</gene>
<evidence type="ECO:0000313" key="4">
    <source>
        <dbReference type="EMBL" id="GIF75614.1"/>
    </source>
</evidence>
<dbReference type="Gene3D" id="3.40.50.300">
    <property type="entry name" value="P-loop containing nucleotide triphosphate hydrolases"/>
    <property type="match status" value="1"/>
</dbReference>
<keyword evidence="2" id="KW-0067">ATP-binding</keyword>
<dbReference type="Pfam" id="PF13191">
    <property type="entry name" value="AAA_16"/>
    <property type="match status" value="1"/>
</dbReference>
<dbReference type="InterPro" id="IPR041664">
    <property type="entry name" value="AAA_16"/>
</dbReference>
<proteinExistence type="predicted"/>
<evidence type="ECO:0000259" key="3">
    <source>
        <dbReference type="Pfam" id="PF13191"/>
    </source>
</evidence>
<dbReference type="PANTHER" id="PTHR16305:SF35">
    <property type="entry name" value="TRANSCRIPTIONAL ACTIVATOR DOMAIN"/>
    <property type="match status" value="1"/>
</dbReference>
<dbReference type="InterPro" id="IPR027417">
    <property type="entry name" value="P-loop_NTPase"/>
</dbReference>
<organism evidence="4 5">
    <name type="scientific">Asanoa siamensis</name>
    <dbReference type="NCBI Taxonomy" id="926357"/>
    <lineage>
        <taxon>Bacteria</taxon>
        <taxon>Bacillati</taxon>
        <taxon>Actinomycetota</taxon>
        <taxon>Actinomycetes</taxon>
        <taxon>Micromonosporales</taxon>
        <taxon>Micromonosporaceae</taxon>
        <taxon>Asanoa</taxon>
    </lineage>
</organism>
<evidence type="ECO:0000313" key="5">
    <source>
        <dbReference type="Proteomes" id="UP000604117"/>
    </source>
</evidence>
<sequence length="188" mass="20436">MYPGHELYGRRAEREVLDQLLADVRAGDHMVLVLRGESGAGKTALLDHLGEQAAGTRIIRVTGVESEMELAYAGLHQFCLSMLDRLDRLPPPQRDALGVAFGIVEGPAPDRFLVGLAALMLLAETAGSTPLLCLVDDVQWLDRASVQALAFVARRLMAEPIAMVFAENEPSDDRELLGLPELLGARRP</sequence>
<dbReference type="SUPFAM" id="SSF52540">
    <property type="entry name" value="P-loop containing nucleoside triphosphate hydrolases"/>
    <property type="match status" value="1"/>
</dbReference>
<comment type="caution">
    <text evidence="4">The sequence shown here is derived from an EMBL/GenBank/DDBJ whole genome shotgun (WGS) entry which is preliminary data.</text>
</comment>
<accession>A0ABQ4CWE8</accession>
<dbReference type="Proteomes" id="UP000604117">
    <property type="component" value="Unassembled WGS sequence"/>
</dbReference>
<dbReference type="PANTHER" id="PTHR16305">
    <property type="entry name" value="TESTICULAR SOLUBLE ADENYLYL CYCLASE"/>
    <property type="match status" value="1"/>
</dbReference>
<reference evidence="4 5" key="1">
    <citation type="submission" date="2021-01" db="EMBL/GenBank/DDBJ databases">
        <title>Whole genome shotgun sequence of Asanoa siamensis NBRC 107932.</title>
        <authorList>
            <person name="Komaki H."/>
            <person name="Tamura T."/>
        </authorList>
    </citation>
    <scope>NUCLEOTIDE SEQUENCE [LARGE SCALE GENOMIC DNA]</scope>
    <source>
        <strain evidence="4 5">NBRC 107932</strain>
    </source>
</reference>
<evidence type="ECO:0000256" key="1">
    <source>
        <dbReference type="ARBA" id="ARBA00022741"/>
    </source>
</evidence>
<dbReference type="RefSeq" id="WP_239127086.1">
    <property type="nucleotide sequence ID" value="NZ_BONE01000045.1"/>
</dbReference>
<protein>
    <recommendedName>
        <fullName evidence="3">Orc1-like AAA ATPase domain-containing protein</fullName>
    </recommendedName>
</protein>
<dbReference type="CDD" id="cd00267">
    <property type="entry name" value="ABC_ATPase"/>
    <property type="match status" value="1"/>
</dbReference>
<name>A0ABQ4CWE8_9ACTN</name>
<evidence type="ECO:0000256" key="2">
    <source>
        <dbReference type="ARBA" id="ARBA00022840"/>
    </source>
</evidence>
<dbReference type="EMBL" id="BONE01000045">
    <property type="protein sequence ID" value="GIF75614.1"/>
    <property type="molecule type" value="Genomic_DNA"/>
</dbReference>